<reference evidence="7" key="5">
    <citation type="submission" date="2018-04" db="UniProtKB">
        <authorList>
            <consortium name="EnsemblFungi"/>
        </authorList>
    </citation>
    <scope>IDENTIFICATION</scope>
    <source>
        <strain evidence="7">R3-111a-1</strain>
    </source>
</reference>
<evidence type="ECO:0000256" key="3">
    <source>
        <dbReference type="ARBA" id="ARBA00022833"/>
    </source>
</evidence>
<dbReference type="VEuPathDB" id="FungiDB:GGTG_14276"/>
<keyword evidence="3" id="KW-0862">Zinc</keyword>
<evidence type="ECO:0000256" key="1">
    <source>
        <dbReference type="ARBA" id="ARBA00022723"/>
    </source>
</evidence>
<feature type="domain" description="DUF4470" evidence="5">
    <location>
        <begin position="107"/>
        <end position="203"/>
    </location>
</feature>
<keyword evidence="8" id="KW-1185">Reference proteome</keyword>
<dbReference type="AlphaFoldDB" id="J3PL32"/>
<name>J3PL32_GAET3</name>
<evidence type="ECO:0000259" key="4">
    <source>
        <dbReference type="Pfam" id="PF01753"/>
    </source>
</evidence>
<dbReference type="RefSeq" id="XP_009230467.1">
    <property type="nucleotide sequence ID" value="XM_009232203.1"/>
</dbReference>
<dbReference type="SUPFAM" id="SSF144232">
    <property type="entry name" value="HIT/MYND zinc finger-like"/>
    <property type="match status" value="1"/>
</dbReference>
<dbReference type="STRING" id="644352.J3PL32"/>
<dbReference type="Proteomes" id="UP000006039">
    <property type="component" value="Unassembled WGS sequence"/>
</dbReference>
<dbReference type="InterPro" id="IPR002893">
    <property type="entry name" value="Znf_MYND"/>
</dbReference>
<feature type="domain" description="MYND-type" evidence="4">
    <location>
        <begin position="26"/>
        <end position="68"/>
    </location>
</feature>
<keyword evidence="1" id="KW-0479">Metal-binding</keyword>
<evidence type="ECO:0000313" key="8">
    <source>
        <dbReference type="Proteomes" id="UP000006039"/>
    </source>
</evidence>
<dbReference type="InterPro" id="IPR027974">
    <property type="entry name" value="DUF4470"/>
</dbReference>
<proteinExistence type="predicted"/>
<dbReference type="EnsemblFungi" id="EJT68144">
    <property type="protein sequence ID" value="EJT68144"/>
    <property type="gene ID" value="GGTG_14276"/>
</dbReference>
<organism evidence="6">
    <name type="scientific">Gaeumannomyces tritici (strain R3-111a-1)</name>
    <name type="common">Wheat and barley take-all root rot fungus</name>
    <name type="synonym">Gaeumannomyces graminis var. tritici</name>
    <dbReference type="NCBI Taxonomy" id="644352"/>
    <lineage>
        <taxon>Eukaryota</taxon>
        <taxon>Fungi</taxon>
        <taxon>Dikarya</taxon>
        <taxon>Ascomycota</taxon>
        <taxon>Pezizomycotina</taxon>
        <taxon>Sordariomycetes</taxon>
        <taxon>Sordariomycetidae</taxon>
        <taxon>Magnaporthales</taxon>
        <taxon>Magnaporthaceae</taxon>
        <taxon>Gaeumannomyces</taxon>
    </lineage>
</organism>
<dbReference type="GeneID" id="20354734"/>
<dbReference type="OrthoDB" id="5282002at2759"/>
<dbReference type="eggNOG" id="ENOG502S2D3">
    <property type="taxonomic scope" value="Eukaryota"/>
</dbReference>
<reference evidence="8" key="1">
    <citation type="submission" date="2010-07" db="EMBL/GenBank/DDBJ databases">
        <title>The genome sequence of Gaeumannomyces graminis var. tritici strain R3-111a-1.</title>
        <authorList>
            <consortium name="The Broad Institute Genome Sequencing Platform"/>
            <person name="Ma L.-J."/>
            <person name="Dead R."/>
            <person name="Young S."/>
            <person name="Zeng Q."/>
            <person name="Koehrsen M."/>
            <person name="Alvarado L."/>
            <person name="Berlin A."/>
            <person name="Chapman S.B."/>
            <person name="Chen Z."/>
            <person name="Freedman E."/>
            <person name="Gellesch M."/>
            <person name="Goldberg J."/>
            <person name="Griggs A."/>
            <person name="Gujja S."/>
            <person name="Heilman E.R."/>
            <person name="Heiman D."/>
            <person name="Hepburn T."/>
            <person name="Howarth C."/>
            <person name="Jen D."/>
            <person name="Larson L."/>
            <person name="Mehta T."/>
            <person name="Neiman D."/>
            <person name="Pearson M."/>
            <person name="Roberts A."/>
            <person name="Saif S."/>
            <person name="Shea T."/>
            <person name="Shenoy N."/>
            <person name="Sisk P."/>
            <person name="Stolte C."/>
            <person name="Sykes S."/>
            <person name="Walk T."/>
            <person name="White J."/>
            <person name="Yandava C."/>
            <person name="Haas B."/>
            <person name="Nusbaum C."/>
            <person name="Birren B."/>
        </authorList>
    </citation>
    <scope>NUCLEOTIDE SEQUENCE [LARGE SCALE GENOMIC DNA]</scope>
    <source>
        <strain evidence="8">R3-111a-1</strain>
    </source>
</reference>
<evidence type="ECO:0000256" key="2">
    <source>
        <dbReference type="ARBA" id="ARBA00022771"/>
    </source>
</evidence>
<gene>
    <name evidence="7" type="primary">20354734</name>
    <name evidence="6" type="ORF">GGTG_14276</name>
</gene>
<dbReference type="EMBL" id="GL385609">
    <property type="protein sequence ID" value="EJT68144.1"/>
    <property type="molecule type" value="Genomic_DNA"/>
</dbReference>
<reference evidence="6" key="3">
    <citation type="submission" date="2010-09" db="EMBL/GenBank/DDBJ databases">
        <title>Annotation of Gaeumannomyces graminis var. tritici R3-111a-1.</title>
        <authorList>
            <consortium name="The Broad Institute Genome Sequencing Platform"/>
            <person name="Ma L.-J."/>
            <person name="Dead R."/>
            <person name="Young S.K."/>
            <person name="Zeng Q."/>
            <person name="Gargeya S."/>
            <person name="Fitzgerald M."/>
            <person name="Haas B."/>
            <person name="Abouelleil A."/>
            <person name="Alvarado L."/>
            <person name="Arachchi H.M."/>
            <person name="Berlin A."/>
            <person name="Brown A."/>
            <person name="Chapman S.B."/>
            <person name="Chen Z."/>
            <person name="Dunbar C."/>
            <person name="Freedman E."/>
            <person name="Gearin G."/>
            <person name="Gellesch M."/>
            <person name="Goldberg J."/>
            <person name="Griggs A."/>
            <person name="Gujja S."/>
            <person name="Heiman D."/>
            <person name="Howarth C."/>
            <person name="Larson L."/>
            <person name="Lui A."/>
            <person name="MacDonald P.J.P."/>
            <person name="Mehta T."/>
            <person name="Montmayeur A."/>
            <person name="Murphy C."/>
            <person name="Neiman D."/>
            <person name="Pearson M."/>
            <person name="Priest M."/>
            <person name="Roberts A."/>
            <person name="Saif S."/>
            <person name="Shea T."/>
            <person name="Shenoy N."/>
            <person name="Sisk P."/>
            <person name="Stolte C."/>
            <person name="Sykes S."/>
            <person name="Yandava C."/>
            <person name="Wortman J."/>
            <person name="Nusbaum C."/>
            <person name="Birren B."/>
        </authorList>
    </citation>
    <scope>NUCLEOTIDE SEQUENCE</scope>
    <source>
        <strain evidence="6">R3-111a-1</strain>
    </source>
</reference>
<reference evidence="7" key="4">
    <citation type="journal article" date="2015" name="G3 (Bethesda)">
        <title>Genome sequences of three phytopathogenic species of the Magnaporthaceae family of fungi.</title>
        <authorList>
            <person name="Okagaki L.H."/>
            <person name="Nunes C.C."/>
            <person name="Sailsbery J."/>
            <person name="Clay B."/>
            <person name="Brown D."/>
            <person name="John T."/>
            <person name="Oh Y."/>
            <person name="Young N."/>
            <person name="Fitzgerald M."/>
            <person name="Haas B.J."/>
            <person name="Zeng Q."/>
            <person name="Young S."/>
            <person name="Adiconis X."/>
            <person name="Fan L."/>
            <person name="Levin J.Z."/>
            <person name="Mitchell T.K."/>
            <person name="Okubara P.A."/>
            <person name="Farman M.L."/>
            <person name="Kohn L.M."/>
            <person name="Birren B."/>
            <person name="Ma L.-J."/>
            <person name="Dean R.A."/>
        </authorList>
    </citation>
    <scope>NUCLEOTIDE SEQUENCE</scope>
    <source>
        <strain evidence="7">R3-111a-1</strain>
    </source>
</reference>
<dbReference type="Pfam" id="PF14737">
    <property type="entry name" value="DUF4470"/>
    <property type="match status" value="1"/>
</dbReference>
<accession>J3PL32</accession>
<evidence type="ECO:0000313" key="7">
    <source>
        <dbReference type="EnsemblFungi" id="EJT68144"/>
    </source>
</evidence>
<dbReference type="GO" id="GO:0008270">
    <property type="term" value="F:zinc ion binding"/>
    <property type="evidence" value="ECO:0007669"/>
    <property type="project" value="UniProtKB-KW"/>
</dbReference>
<sequence>MSAMPADTGGLPSIQPAHLVCANKACKKAKDGSASAAKAVMACGRCELVAYCCIECKEKNAEEHKKDCESDLLKADWRPVWIRQHRMPTFLSDEGPKMEYFGTFKYLWGNIPAVDIVKLRENEGVRFERNLDLLLPASGDLRNVIMSIGKLPQEYKHDVSVVLNDKEFDVVARNVILLLIFATVQDADTAADCVLHVFYSAFLTKSHMDILTIMLRPLVQDVCTKTEGKDQEALLAKTWTLKDGVQMRVVLSRRQWLRLLAMTEAPKKIKIGKAKATRDKVVNARAREDYRDRHMLCQIPHMRIGSNKFYADGMLLPFGTPRADFTMPNP</sequence>
<protein>
    <submittedName>
        <fullName evidence="6 7">Uncharacterized protein</fullName>
    </submittedName>
</protein>
<evidence type="ECO:0000259" key="5">
    <source>
        <dbReference type="Pfam" id="PF14737"/>
    </source>
</evidence>
<evidence type="ECO:0000313" key="6">
    <source>
        <dbReference type="EMBL" id="EJT68144.1"/>
    </source>
</evidence>
<keyword evidence="2" id="KW-0863">Zinc-finger</keyword>
<reference evidence="6" key="2">
    <citation type="submission" date="2010-07" db="EMBL/GenBank/DDBJ databases">
        <authorList>
            <consortium name="The Broad Institute Genome Sequencing Platform"/>
            <consortium name="Broad Institute Genome Sequencing Center for Infectious Disease"/>
            <person name="Ma L.-J."/>
            <person name="Dead R."/>
            <person name="Young S."/>
            <person name="Zeng Q."/>
            <person name="Koehrsen M."/>
            <person name="Alvarado L."/>
            <person name="Berlin A."/>
            <person name="Chapman S.B."/>
            <person name="Chen Z."/>
            <person name="Freedman E."/>
            <person name="Gellesch M."/>
            <person name="Goldberg J."/>
            <person name="Griggs A."/>
            <person name="Gujja S."/>
            <person name="Heilman E.R."/>
            <person name="Heiman D."/>
            <person name="Hepburn T."/>
            <person name="Howarth C."/>
            <person name="Jen D."/>
            <person name="Larson L."/>
            <person name="Mehta T."/>
            <person name="Neiman D."/>
            <person name="Pearson M."/>
            <person name="Roberts A."/>
            <person name="Saif S."/>
            <person name="Shea T."/>
            <person name="Shenoy N."/>
            <person name="Sisk P."/>
            <person name="Stolte C."/>
            <person name="Sykes S."/>
            <person name="Walk T."/>
            <person name="White J."/>
            <person name="Yandava C."/>
            <person name="Haas B."/>
            <person name="Nusbaum C."/>
            <person name="Birren B."/>
        </authorList>
    </citation>
    <scope>NUCLEOTIDE SEQUENCE</scope>
    <source>
        <strain evidence="6">R3-111a-1</strain>
    </source>
</reference>
<dbReference type="HOGENOM" id="CLU_051862_0_0_1"/>
<dbReference type="Pfam" id="PF01753">
    <property type="entry name" value="zf-MYND"/>
    <property type="match status" value="1"/>
</dbReference>